<keyword evidence="3" id="KW-1185">Reference proteome</keyword>
<organism evidence="2 3">
    <name type="scientific">Halobacteriovorax vibrionivorans</name>
    <dbReference type="NCBI Taxonomy" id="2152716"/>
    <lineage>
        <taxon>Bacteria</taxon>
        <taxon>Pseudomonadati</taxon>
        <taxon>Bdellovibrionota</taxon>
        <taxon>Bacteriovoracia</taxon>
        <taxon>Bacteriovoracales</taxon>
        <taxon>Halobacteriovoraceae</taxon>
        <taxon>Halobacteriovorax</taxon>
    </lineage>
</organism>
<name>A0ABY0IHP3_9BACT</name>
<protein>
    <recommendedName>
        <fullName evidence="4">DUF1002 domain-containing protein</fullName>
    </recommendedName>
</protein>
<gene>
    <name evidence="2" type="ORF">DAY19_10095</name>
</gene>
<evidence type="ECO:0000313" key="2">
    <source>
        <dbReference type="EMBL" id="RZF22024.1"/>
    </source>
</evidence>
<feature type="signal peptide" evidence="1">
    <location>
        <begin position="1"/>
        <end position="19"/>
    </location>
</feature>
<feature type="chain" id="PRO_5046170659" description="DUF1002 domain-containing protein" evidence="1">
    <location>
        <begin position="20"/>
        <end position="375"/>
    </location>
</feature>
<dbReference type="EMBL" id="QDKL01000002">
    <property type="protein sequence ID" value="RZF22024.1"/>
    <property type="molecule type" value="Genomic_DNA"/>
</dbReference>
<keyword evidence="1" id="KW-0732">Signal</keyword>
<evidence type="ECO:0000256" key="1">
    <source>
        <dbReference type="SAM" id="SignalP"/>
    </source>
</evidence>
<sequence>MKKMTAAALLTLIALQANAVEMRDASLGASSKVSEALYDAGKSSIDKTVEVADITGEQLEALISKSLQSSYRTSEQIAKQVIKISEVSKPVFRFTADGIAMVFEVSGDATKAGLQASRKIYIFLEPSLEKTGEVLDHILDLAYQGTTEGSELLTNINEFLSRVLEKPIDITSMATEEVAKLLSKATRLSRIERIVELALEATTKGSELLTDLNEFLSKVLEKPIDISSMATEEALELIAKASEESSELTTFLVGADNLEKGTQYTGNGISLTSEGIGAAFYLVSQATTGISHLFDFNRKEREQIEQMVERGDVEGLAGLRDLIRNMINENVVNGEELNALLGDREIDAYIKLKLSVPNLDEELERINEGHIEFVR</sequence>
<dbReference type="Proteomes" id="UP000443582">
    <property type="component" value="Unassembled WGS sequence"/>
</dbReference>
<reference evidence="3" key="1">
    <citation type="journal article" date="2019" name="Int. J. Syst. Evol. Microbiol.">
        <title>Halobacteriovorax valvorus sp. nov., a novel prokaryotic predator isolated from coastal seawater of China.</title>
        <authorList>
            <person name="Chen M.-X."/>
        </authorList>
    </citation>
    <scope>NUCLEOTIDE SEQUENCE [LARGE SCALE GENOMIC DNA]</scope>
    <source>
        <strain evidence="3">BL9</strain>
    </source>
</reference>
<dbReference type="RefSeq" id="WP_115362004.1">
    <property type="nucleotide sequence ID" value="NZ_QDKL01000002.1"/>
</dbReference>
<comment type="caution">
    <text evidence="2">The sequence shown here is derived from an EMBL/GenBank/DDBJ whole genome shotgun (WGS) entry which is preliminary data.</text>
</comment>
<accession>A0ABY0IHP3</accession>
<proteinExistence type="predicted"/>
<evidence type="ECO:0008006" key="4">
    <source>
        <dbReference type="Google" id="ProtNLM"/>
    </source>
</evidence>
<evidence type="ECO:0000313" key="3">
    <source>
        <dbReference type="Proteomes" id="UP000443582"/>
    </source>
</evidence>